<protein>
    <submittedName>
        <fullName evidence="10">Multidrug resistance protein MdtB</fullName>
    </submittedName>
</protein>
<dbReference type="Gene3D" id="3.30.70.1430">
    <property type="entry name" value="Multidrug efflux transporter AcrB pore domain"/>
    <property type="match status" value="2"/>
</dbReference>
<evidence type="ECO:0000256" key="3">
    <source>
        <dbReference type="ARBA" id="ARBA00022475"/>
    </source>
</evidence>
<feature type="compositionally biased region" description="Polar residues" evidence="8">
    <location>
        <begin position="1056"/>
        <end position="1066"/>
    </location>
</feature>
<feature type="transmembrane region" description="Helical" evidence="9">
    <location>
        <begin position="12"/>
        <end position="32"/>
    </location>
</feature>
<feature type="transmembrane region" description="Helical" evidence="9">
    <location>
        <begin position="929"/>
        <end position="954"/>
    </location>
</feature>
<evidence type="ECO:0000256" key="6">
    <source>
        <dbReference type="ARBA" id="ARBA00022989"/>
    </source>
</evidence>
<dbReference type="SUPFAM" id="SSF82714">
    <property type="entry name" value="Multidrug efflux transporter AcrB TolC docking domain, DN and DC subdomains"/>
    <property type="match status" value="2"/>
</dbReference>
<feature type="transmembrane region" description="Helical" evidence="9">
    <location>
        <begin position="974"/>
        <end position="995"/>
    </location>
</feature>
<gene>
    <name evidence="10" type="primary">mdtB1</name>
    <name evidence="10" type="ORF">GLS_c03700</name>
</gene>
<dbReference type="AlphaFoldDB" id="A0A067Z2L6"/>
<dbReference type="EMBL" id="CP004373">
    <property type="protein sequence ID" value="AHK70287.1"/>
    <property type="molecule type" value="Genomic_DNA"/>
</dbReference>
<organism evidence="10 11">
    <name type="scientific">Gluconobacter oxydans DSM 3504</name>
    <dbReference type="NCBI Taxonomy" id="1288313"/>
    <lineage>
        <taxon>Bacteria</taxon>
        <taxon>Pseudomonadati</taxon>
        <taxon>Pseudomonadota</taxon>
        <taxon>Alphaproteobacteria</taxon>
        <taxon>Acetobacterales</taxon>
        <taxon>Acetobacteraceae</taxon>
        <taxon>Gluconobacter</taxon>
    </lineage>
</organism>
<dbReference type="SUPFAM" id="SSF82693">
    <property type="entry name" value="Multidrug efflux transporter AcrB pore domain, PN1, PN2, PC1 and PC2 subdomains"/>
    <property type="match status" value="3"/>
</dbReference>
<keyword evidence="3" id="KW-1003">Cell membrane</keyword>
<evidence type="ECO:0000256" key="4">
    <source>
        <dbReference type="ARBA" id="ARBA00022519"/>
    </source>
</evidence>
<name>A0A067Z2L6_GLUOY</name>
<feature type="transmembrane region" description="Helical" evidence="9">
    <location>
        <begin position="336"/>
        <end position="353"/>
    </location>
</feature>
<dbReference type="InterPro" id="IPR001036">
    <property type="entry name" value="Acrflvin-R"/>
</dbReference>
<evidence type="ECO:0000256" key="2">
    <source>
        <dbReference type="ARBA" id="ARBA00022448"/>
    </source>
</evidence>
<feature type="region of interest" description="Disordered" evidence="8">
    <location>
        <begin position="1045"/>
        <end position="1066"/>
    </location>
</feature>
<dbReference type="InterPro" id="IPR027463">
    <property type="entry name" value="AcrB_DN_DC_subdom"/>
</dbReference>
<comment type="subcellular location">
    <subcellularLocation>
        <location evidence="1">Cell inner membrane</location>
        <topology evidence="1">Multi-pass membrane protein</topology>
    </subcellularLocation>
</comment>
<evidence type="ECO:0000256" key="1">
    <source>
        <dbReference type="ARBA" id="ARBA00004429"/>
    </source>
</evidence>
<keyword evidence="2" id="KW-0813">Transport</keyword>
<feature type="transmembrane region" description="Helical" evidence="9">
    <location>
        <begin position="533"/>
        <end position="553"/>
    </location>
</feature>
<evidence type="ECO:0000313" key="10">
    <source>
        <dbReference type="EMBL" id="AHK70287.1"/>
    </source>
</evidence>
<dbReference type="Gene3D" id="1.20.1640.10">
    <property type="entry name" value="Multidrug efflux transporter AcrB transmembrane domain"/>
    <property type="match status" value="2"/>
</dbReference>
<dbReference type="KEGG" id="goy:GLS_c03700"/>
<feature type="transmembrane region" description="Helical" evidence="9">
    <location>
        <begin position="878"/>
        <end position="896"/>
    </location>
</feature>
<keyword evidence="7 9" id="KW-0472">Membrane</keyword>
<dbReference type="FunFam" id="1.20.1640.10:FF:000001">
    <property type="entry name" value="Efflux pump membrane transporter"/>
    <property type="match status" value="1"/>
</dbReference>
<dbReference type="GO" id="GO:0042910">
    <property type="term" value="F:xenobiotic transmembrane transporter activity"/>
    <property type="evidence" value="ECO:0007669"/>
    <property type="project" value="TreeGrafter"/>
</dbReference>
<keyword evidence="4" id="KW-0997">Cell inner membrane</keyword>
<keyword evidence="6 9" id="KW-1133">Transmembrane helix</keyword>
<proteinExistence type="predicted"/>
<dbReference type="PANTHER" id="PTHR32063">
    <property type="match status" value="1"/>
</dbReference>
<sequence length="1066" mass="115048">MNPSRLFIERPVATSLLMFAILLSGLLGYHFLAVSALPQVEYPTITVSTFYPGAGPDVMSTSVTAPLETQLGQMAGLDQMTSQSSGGASVVTLRFGLDMSMDVAEQEVQAAINNATSLLPSDLPAPPIYAKVNPADTPVLTLGITSKTLPLPEVEDYVNTRLEQKISQISGVGLVTLSGGNRKAYRIQVNIPKLTSYGIAIDTLRTIISTVNVNSPTGTFDGPKRSTSLRIDGQIQSVEQLMNQVIAYQNNGPIRVRDIATVVEGAENAQLAAWANRTPALILNVQRQPGANVIGVVDNVLRVLPQLKLDLPPGIDVTPLTDRTTTIRASVNDVEYELALAMLLVVGVIFVFLRNVPATIIPSLSVPLSLIGTLAAMYLLGFSLDNLSLMSLTIATGFVVDDAIVVIENIARYVEAGEDRYTAALKGAGEIGFTIISLTVSLIAVLIPLLFMKDVVGRLFHEFAMTLSITIIISAVVALTLVPMMCARLLSDTHAPSTKNTVWSRLSNSTERGINALIAGYGRWLDVVLRFRVTTLLVTVGTIILTGVLAWTIPKGFFPTQDTGVIQGISVMSQAISFEGMKERQAALGDVILKDPDVASISSFVGIDGQNMTLNVGRFLINLKPREQRTSDLQTILRRLSSVGQQVTGAELYVQPIQDLSLDSSISATQYQFMLENPDYDTFKTWVPKFVDALRKEPSLTDVTSDLQAEGLVAQLSLDRPTGARYSITPQTIDNLLYDSYGQRQITTIYTQSNQYRVILEADPKLQTDLTSLSQLYLPGISSEAGASTSGPTRQPTSGLVPLSQVTTITHALSPLLISHYGQFPATTVSFNVANGYSLGTATDAIERVEKQIGLPPEFQTAFQGTAAAFRSSLSNEVWLVMAAVIAVYIVLGILYESYVHPITILSTLPSAAIGALIGLYLFGMDLDIMGIIGIVLLIGIVKKNAIMMIDFALEAERLEGHTPLESIKRAAMLRFRPILMTTLAALFGALPLLLGTGVGSELRRPLGVAIVFGLMMSQLLTLFTTPVIYLFMDELGTKTRAFIKRHRRSSPPSKPQTSNPQTGAP</sequence>
<dbReference type="GO" id="GO:0005886">
    <property type="term" value="C:plasma membrane"/>
    <property type="evidence" value="ECO:0007669"/>
    <property type="project" value="UniProtKB-SubCell"/>
</dbReference>
<evidence type="ECO:0000256" key="9">
    <source>
        <dbReference type="SAM" id="Phobius"/>
    </source>
</evidence>
<dbReference type="RefSeq" id="WP_041110830.1">
    <property type="nucleotide sequence ID" value="NZ_CP004373.1"/>
</dbReference>
<dbReference type="Proteomes" id="UP000031656">
    <property type="component" value="Chromosome"/>
</dbReference>
<dbReference type="Gene3D" id="3.30.70.1320">
    <property type="entry name" value="Multidrug efflux transporter AcrB pore domain like"/>
    <property type="match status" value="1"/>
</dbReference>
<dbReference type="Gene3D" id="3.30.2090.10">
    <property type="entry name" value="Multidrug efflux transporter AcrB TolC docking domain, DN and DC subdomains"/>
    <property type="match status" value="2"/>
</dbReference>
<evidence type="ECO:0000256" key="8">
    <source>
        <dbReference type="SAM" id="MobiDB-lite"/>
    </source>
</evidence>
<feature type="transmembrane region" description="Helical" evidence="9">
    <location>
        <begin position="431"/>
        <end position="451"/>
    </location>
</feature>
<accession>A0A067Z2L6</accession>
<evidence type="ECO:0000313" key="11">
    <source>
        <dbReference type="Proteomes" id="UP000031656"/>
    </source>
</evidence>
<evidence type="ECO:0000256" key="5">
    <source>
        <dbReference type="ARBA" id="ARBA00022692"/>
    </source>
</evidence>
<dbReference type="PRINTS" id="PR00702">
    <property type="entry name" value="ACRIFLAVINRP"/>
</dbReference>
<dbReference type="Pfam" id="PF00873">
    <property type="entry name" value="ACR_tran"/>
    <property type="match status" value="1"/>
</dbReference>
<dbReference type="GeneID" id="56904616"/>
<dbReference type="HOGENOM" id="CLU_002755_1_1_5"/>
<keyword evidence="5 9" id="KW-0812">Transmembrane</keyword>
<evidence type="ECO:0000256" key="7">
    <source>
        <dbReference type="ARBA" id="ARBA00023136"/>
    </source>
</evidence>
<dbReference type="Gene3D" id="3.30.70.1440">
    <property type="entry name" value="Multidrug efflux transporter AcrB pore domain"/>
    <property type="match status" value="1"/>
</dbReference>
<dbReference type="FunFam" id="3.30.70.1430:FF:000001">
    <property type="entry name" value="Efflux pump membrane transporter"/>
    <property type="match status" value="1"/>
</dbReference>
<dbReference type="SUPFAM" id="SSF82866">
    <property type="entry name" value="Multidrug efflux transporter AcrB transmembrane domain"/>
    <property type="match status" value="2"/>
</dbReference>
<feature type="transmembrane region" description="Helical" evidence="9">
    <location>
        <begin position="463"/>
        <end position="482"/>
    </location>
</feature>
<feature type="transmembrane region" description="Helical" evidence="9">
    <location>
        <begin position="1007"/>
        <end position="1032"/>
    </location>
</feature>
<dbReference type="PANTHER" id="PTHR32063:SF21">
    <property type="entry name" value="MULTIDRUG RESISTANCE PROTEIN MDTB"/>
    <property type="match status" value="1"/>
</dbReference>
<reference evidence="10 11" key="1">
    <citation type="journal article" date="2015" name="Appl. Microbiol. Biotechnol.">
        <title>The consequence of an additional NADH dehydrogenase paralog on the growth of Gluconobacter oxydans DSM3504.</title>
        <authorList>
            <person name="Kostner D."/>
            <person name="Luchterhand B."/>
            <person name="Junker A."/>
            <person name="Volland S."/>
            <person name="Daniel R."/>
            <person name="Buchs J."/>
            <person name="Liebl W."/>
            <person name="Ehrenreich A."/>
        </authorList>
    </citation>
    <scope>NUCLEOTIDE SEQUENCE [LARGE SCALE GENOMIC DNA]</scope>
    <source>
        <strain evidence="10">DSM 3504</strain>
    </source>
</reference>
<feature type="transmembrane region" description="Helical" evidence="9">
    <location>
        <begin position="360"/>
        <end position="381"/>
    </location>
</feature>